<evidence type="ECO:0000313" key="2">
    <source>
        <dbReference type="Proteomes" id="UP000318815"/>
    </source>
</evidence>
<dbReference type="InterPro" id="IPR032593">
    <property type="entry name" value="DUF4907"/>
</dbReference>
<sequence length="137" mass="15214">MTCLNSILTRKTIRMTNKRSFLIASLVAGLAFTACQQKQTERTEHTQEITTTAVHDSIAVVTFQPDKGGWGYKINKGTHTYIEQPFIPVVVGNKPFQTEEDARKVGENIAAKLRKNPGGLPDLTRQELLDMKIAGVE</sequence>
<organism evidence="1 2">
    <name type="scientific">Chitinophaga pinensis</name>
    <dbReference type="NCBI Taxonomy" id="79329"/>
    <lineage>
        <taxon>Bacteria</taxon>
        <taxon>Pseudomonadati</taxon>
        <taxon>Bacteroidota</taxon>
        <taxon>Chitinophagia</taxon>
        <taxon>Chitinophagales</taxon>
        <taxon>Chitinophagaceae</taxon>
        <taxon>Chitinophaga</taxon>
    </lineage>
</organism>
<dbReference type="Proteomes" id="UP000318815">
    <property type="component" value="Unassembled WGS sequence"/>
</dbReference>
<dbReference type="OrthoDB" id="674043at2"/>
<name>A0A5C6LWB1_9BACT</name>
<dbReference type="EMBL" id="VOHS01000006">
    <property type="protein sequence ID" value="TWW00888.1"/>
    <property type="molecule type" value="Genomic_DNA"/>
</dbReference>
<keyword evidence="2" id="KW-1185">Reference proteome</keyword>
<reference evidence="1 2" key="1">
    <citation type="submission" date="2019-08" db="EMBL/GenBank/DDBJ databases">
        <title>Whole genome sequencing of chitin degrading bacteria Chitinophaga pinensis YS16.</title>
        <authorList>
            <person name="Singh R.P."/>
            <person name="Manchanda G."/>
            <person name="Maurya I.K."/>
            <person name="Joshi N.K."/>
            <person name="Srivastava A.K."/>
        </authorList>
    </citation>
    <scope>NUCLEOTIDE SEQUENCE [LARGE SCALE GENOMIC DNA]</scope>
    <source>
        <strain evidence="1 2">YS-16</strain>
    </source>
</reference>
<protein>
    <submittedName>
        <fullName evidence="1">DUF4907 domain-containing protein</fullName>
    </submittedName>
</protein>
<proteinExistence type="predicted"/>
<comment type="caution">
    <text evidence="1">The sequence shown here is derived from an EMBL/GenBank/DDBJ whole genome shotgun (WGS) entry which is preliminary data.</text>
</comment>
<dbReference type="AlphaFoldDB" id="A0A5C6LWB1"/>
<accession>A0A5C6LWB1</accession>
<evidence type="ECO:0000313" key="1">
    <source>
        <dbReference type="EMBL" id="TWW00888.1"/>
    </source>
</evidence>
<gene>
    <name evidence="1" type="ORF">FEF09_07950</name>
</gene>
<dbReference type="Pfam" id="PF16250">
    <property type="entry name" value="DUF4907"/>
    <property type="match status" value="1"/>
</dbReference>